<gene>
    <name evidence="2" type="ORF">F933_00228</name>
</gene>
<evidence type="ECO:0000313" key="2">
    <source>
        <dbReference type="EMBL" id="ENW08897.1"/>
    </source>
</evidence>
<sequence length="259" mass="28035">MMKKASIVLLLATSFAHAELKVLDNQELQAVQAQAGADLSLKLSLNHNVMSNADLQDATKTPTFNCTDLAYCRLAISFNKRFVQQNSGDTVDLWTKAASDPTSAAKARKLWLVMKGIQGTVNIQKLGLDGVDLVYKNDSGLDKIKPSMQLSFDASKPIQIRNFGFTALSIEQDKVLSYYDTSGNLIEETSTNPADYGYLKASTYAAKAQATGTVASGATTANNYDTGRETGFVGMQMNGNLAMQGRIMMFSCDSGHPRC</sequence>
<name>N9EF62_9GAMM</name>
<feature type="signal peptide" evidence="1">
    <location>
        <begin position="1"/>
        <end position="18"/>
    </location>
</feature>
<proteinExistence type="predicted"/>
<evidence type="ECO:0000256" key="1">
    <source>
        <dbReference type="SAM" id="SignalP"/>
    </source>
</evidence>
<dbReference type="eggNOG" id="ENOG5033V63">
    <property type="taxonomic scope" value="Bacteria"/>
</dbReference>
<dbReference type="STRING" id="262668.GCA_000931715_01853"/>
<comment type="caution">
    <text evidence="2">The sequence shown here is derived from an EMBL/GenBank/DDBJ whole genome shotgun (WGS) entry which is preliminary data.</text>
</comment>
<dbReference type="GeneID" id="29855271"/>
<accession>N9EF62</accession>
<dbReference type="EMBL" id="APQL01000001">
    <property type="protein sequence ID" value="ENW08897.1"/>
    <property type="molecule type" value="Genomic_DNA"/>
</dbReference>
<reference evidence="2 3" key="1">
    <citation type="submission" date="2013-02" db="EMBL/GenBank/DDBJ databases">
        <title>The Genome Sequence of Acinetobacter beijerinckii CIP 110307.</title>
        <authorList>
            <consortium name="The Broad Institute Genome Sequencing Platform"/>
            <consortium name="The Broad Institute Genome Sequencing Center for Infectious Disease"/>
            <person name="Cerqueira G."/>
            <person name="Feldgarden M."/>
            <person name="Courvalin P."/>
            <person name="Perichon B."/>
            <person name="Grillot-Courvalin C."/>
            <person name="Clermont D."/>
            <person name="Rocha E."/>
            <person name="Yoon E.-J."/>
            <person name="Nemec A."/>
            <person name="Walker B."/>
            <person name="Young S.K."/>
            <person name="Zeng Q."/>
            <person name="Gargeya S."/>
            <person name="Fitzgerald M."/>
            <person name="Haas B."/>
            <person name="Abouelleil A."/>
            <person name="Alvarado L."/>
            <person name="Arachchi H.M."/>
            <person name="Berlin A.M."/>
            <person name="Chapman S.B."/>
            <person name="Dewar J."/>
            <person name="Goldberg J."/>
            <person name="Griggs A."/>
            <person name="Gujja S."/>
            <person name="Hansen M."/>
            <person name="Howarth C."/>
            <person name="Imamovic A."/>
            <person name="Larimer J."/>
            <person name="McCowan C."/>
            <person name="Murphy C."/>
            <person name="Neiman D."/>
            <person name="Pearson M."/>
            <person name="Priest M."/>
            <person name="Roberts A."/>
            <person name="Saif S."/>
            <person name="Shea T."/>
            <person name="Sisk P."/>
            <person name="Sykes S."/>
            <person name="Wortman J."/>
            <person name="Nusbaum C."/>
            <person name="Birren B."/>
        </authorList>
    </citation>
    <scope>NUCLEOTIDE SEQUENCE [LARGE SCALE GENOMIC DNA]</scope>
    <source>
        <strain evidence="2 3">CIP 110307</strain>
    </source>
</reference>
<organism evidence="2 3">
    <name type="scientific">Acinetobacter beijerinckii CIP 110307</name>
    <dbReference type="NCBI Taxonomy" id="1217648"/>
    <lineage>
        <taxon>Bacteria</taxon>
        <taxon>Pseudomonadati</taxon>
        <taxon>Pseudomonadota</taxon>
        <taxon>Gammaproteobacteria</taxon>
        <taxon>Moraxellales</taxon>
        <taxon>Moraxellaceae</taxon>
        <taxon>Acinetobacter</taxon>
    </lineage>
</organism>
<keyword evidence="3" id="KW-1185">Reference proteome</keyword>
<dbReference type="HOGENOM" id="CLU_1122714_0_0_6"/>
<evidence type="ECO:0000313" key="3">
    <source>
        <dbReference type="Proteomes" id="UP000017670"/>
    </source>
</evidence>
<dbReference type="RefSeq" id="WP_005057619.1">
    <property type="nucleotide sequence ID" value="NZ_KB849763.1"/>
</dbReference>
<dbReference type="AlphaFoldDB" id="N9EF62"/>
<keyword evidence="1" id="KW-0732">Signal</keyword>
<feature type="chain" id="PRO_5004141668" evidence="1">
    <location>
        <begin position="19"/>
        <end position="259"/>
    </location>
</feature>
<protein>
    <submittedName>
        <fullName evidence="2">Uncharacterized protein</fullName>
    </submittedName>
</protein>
<dbReference type="Proteomes" id="UP000017670">
    <property type="component" value="Unassembled WGS sequence"/>
</dbReference>
<dbReference type="PATRIC" id="fig|1217648.3.peg.222"/>